<keyword evidence="1" id="KW-0446">Lipid-binding</keyword>
<dbReference type="RefSeq" id="WP_068553901.1">
    <property type="nucleotide sequence ID" value="NZ_LOEE01000003.1"/>
</dbReference>
<accession>A0A140LEB6</accession>
<evidence type="ECO:0000256" key="1">
    <source>
        <dbReference type="ARBA" id="ARBA00023121"/>
    </source>
</evidence>
<sequence>MKPIKIIADSLSDIPKELAAKYNISVLPLTIRFGDEEYKDGIDLSTAQFFEKLKTTTQMPSTSQVPPHEFLVEMKAALNDGYEVIVINGSSGVSGTHQSALMAKQQLDTEEVTVIDTLALSYSCGMIAVEAARMAQAGKTKEEILHRIEEMKKRADHLFSVETLEFLKRGGRLSATKAAIGTILNVKPILTIESGKVETLDKVRGSKKIIPRMIELAKERGMQKGCEMIGLAHGDNLVGLEILKEEVIREFEPKELVTTNIGCTIGTHTGPGLLALLYLRG</sequence>
<dbReference type="GO" id="GO:0008289">
    <property type="term" value="F:lipid binding"/>
    <property type="evidence" value="ECO:0007669"/>
    <property type="project" value="UniProtKB-KW"/>
</dbReference>
<dbReference type="PANTHER" id="PTHR33434:SF2">
    <property type="entry name" value="FATTY ACID-BINDING PROTEIN TM_1468"/>
    <property type="match status" value="1"/>
</dbReference>
<dbReference type="OrthoDB" id="9780660at2"/>
<keyword evidence="3" id="KW-1185">Reference proteome</keyword>
<dbReference type="Proteomes" id="UP000070456">
    <property type="component" value="Unassembled WGS sequence"/>
</dbReference>
<organism evidence="2 3">
    <name type="scientific">Thermotalea metallivorans</name>
    <dbReference type="NCBI Taxonomy" id="520762"/>
    <lineage>
        <taxon>Bacteria</taxon>
        <taxon>Bacillati</taxon>
        <taxon>Bacillota</taxon>
        <taxon>Clostridia</taxon>
        <taxon>Peptostreptococcales</taxon>
        <taxon>Thermotaleaceae</taxon>
        <taxon>Thermotalea</taxon>
    </lineage>
</organism>
<evidence type="ECO:0000313" key="3">
    <source>
        <dbReference type="Proteomes" id="UP000070456"/>
    </source>
</evidence>
<protein>
    <submittedName>
        <fullName evidence="2">Fatty acid-binding protein</fullName>
    </submittedName>
</protein>
<dbReference type="PANTHER" id="PTHR33434">
    <property type="entry name" value="DEGV DOMAIN-CONTAINING PROTEIN DR_1986-RELATED"/>
    <property type="match status" value="1"/>
</dbReference>
<name>A0A140LEB6_9FIRM</name>
<dbReference type="Gene3D" id="3.40.50.10170">
    <property type="match status" value="1"/>
</dbReference>
<reference evidence="2 3" key="1">
    <citation type="submission" date="2015-12" db="EMBL/GenBank/DDBJ databases">
        <title>Draft genome sequence of the thermoanaerobe Thermotalea metallivorans, an isolate from the runoff channel of the Great Artesian Basin, Australia.</title>
        <authorList>
            <person name="Patel B.K."/>
        </authorList>
    </citation>
    <scope>NUCLEOTIDE SEQUENCE [LARGE SCALE GENOMIC DNA]</scope>
    <source>
        <strain evidence="2 3">B2-1</strain>
    </source>
</reference>
<proteinExistence type="predicted"/>
<dbReference type="PROSITE" id="PS51482">
    <property type="entry name" value="DEGV"/>
    <property type="match status" value="1"/>
</dbReference>
<comment type="caution">
    <text evidence="2">The sequence shown here is derived from an EMBL/GenBank/DDBJ whole genome shotgun (WGS) entry which is preliminary data.</text>
</comment>
<gene>
    <name evidence="2" type="ORF">AN619_00500</name>
</gene>
<dbReference type="InterPro" id="IPR043168">
    <property type="entry name" value="DegV_C"/>
</dbReference>
<dbReference type="Gene3D" id="3.30.1180.10">
    <property type="match status" value="1"/>
</dbReference>
<dbReference type="Pfam" id="PF02645">
    <property type="entry name" value="DegV"/>
    <property type="match status" value="1"/>
</dbReference>
<dbReference type="InterPro" id="IPR050270">
    <property type="entry name" value="DegV_domain_contain"/>
</dbReference>
<dbReference type="NCBIfam" id="TIGR00762">
    <property type="entry name" value="DegV"/>
    <property type="match status" value="1"/>
</dbReference>
<dbReference type="AlphaFoldDB" id="A0A140LEB6"/>
<evidence type="ECO:0000313" key="2">
    <source>
        <dbReference type="EMBL" id="KXG78891.1"/>
    </source>
</evidence>
<dbReference type="EMBL" id="LOEE01000003">
    <property type="protein sequence ID" value="KXG78891.1"/>
    <property type="molecule type" value="Genomic_DNA"/>
</dbReference>
<dbReference type="SUPFAM" id="SSF82549">
    <property type="entry name" value="DAK1/DegV-like"/>
    <property type="match status" value="1"/>
</dbReference>
<dbReference type="STRING" id="520762.AN619_00500"/>
<dbReference type="InterPro" id="IPR003797">
    <property type="entry name" value="DegV"/>
</dbReference>